<dbReference type="GO" id="GO:0008270">
    <property type="term" value="F:zinc ion binding"/>
    <property type="evidence" value="ECO:0007669"/>
    <property type="project" value="UniProtKB-KW"/>
</dbReference>
<dbReference type="Gene3D" id="4.10.60.10">
    <property type="entry name" value="Zinc finger, CCHC-type"/>
    <property type="match status" value="1"/>
</dbReference>
<keyword evidence="1" id="KW-0862">Zinc</keyword>
<feature type="region of interest" description="Disordered" evidence="2">
    <location>
        <begin position="1"/>
        <end position="31"/>
    </location>
</feature>
<organism evidence="4 5">
    <name type="scientific">Solanum verrucosum</name>
    <dbReference type="NCBI Taxonomy" id="315347"/>
    <lineage>
        <taxon>Eukaryota</taxon>
        <taxon>Viridiplantae</taxon>
        <taxon>Streptophyta</taxon>
        <taxon>Embryophyta</taxon>
        <taxon>Tracheophyta</taxon>
        <taxon>Spermatophyta</taxon>
        <taxon>Magnoliopsida</taxon>
        <taxon>eudicotyledons</taxon>
        <taxon>Gunneridae</taxon>
        <taxon>Pentapetalae</taxon>
        <taxon>asterids</taxon>
        <taxon>lamiids</taxon>
        <taxon>Solanales</taxon>
        <taxon>Solanaceae</taxon>
        <taxon>Solanoideae</taxon>
        <taxon>Solaneae</taxon>
        <taxon>Solanum</taxon>
    </lineage>
</organism>
<evidence type="ECO:0000256" key="1">
    <source>
        <dbReference type="PROSITE-ProRule" id="PRU00047"/>
    </source>
</evidence>
<reference evidence="4" key="1">
    <citation type="submission" date="2023-08" db="EMBL/GenBank/DDBJ databases">
        <title>A de novo genome assembly of Solanum verrucosum Schlechtendal, a Mexican diploid species geographically isolated from the other diploid A-genome species in potato relatives.</title>
        <authorList>
            <person name="Hosaka K."/>
        </authorList>
    </citation>
    <scope>NUCLEOTIDE SEQUENCE</scope>
    <source>
        <tissue evidence="4">Young leaves</tissue>
    </source>
</reference>
<keyword evidence="5" id="KW-1185">Reference proteome</keyword>
<evidence type="ECO:0000313" key="4">
    <source>
        <dbReference type="EMBL" id="WMV30965.1"/>
    </source>
</evidence>
<gene>
    <name evidence="4" type="ORF">MTR67_024350</name>
</gene>
<accession>A0AAF0QY94</accession>
<sequence>MPPRRAVRGRPARRNIEPQKHKRAKTGNEFEQQKCNVNQSFFQQKQKGLASSSASASAPKNKCEYNSQNFRVKPVYSQCSMTQRGSKPPACAKCGRNHSGTCREGTTGCFKYGQNGHFMRECPKNKQGNGNGGNRA</sequence>
<dbReference type="EMBL" id="CP133616">
    <property type="protein sequence ID" value="WMV30965.1"/>
    <property type="molecule type" value="Genomic_DNA"/>
</dbReference>
<keyword evidence="1" id="KW-0863">Zinc-finger</keyword>
<dbReference type="InterPro" id="IPR001878">
    <property type="entry name" value="Znf_CCHC"/>
</dbReference>
<protein>
    <recommendedName>
        <fullName evidence="3">CCHC-type domain-containing protein</fullName>
    </recommendedName>
</protein>
<evidence type="ECO:0000313" key="5">
    <source>
        <dbReference type="Proteomes" id="UP001234989"/>
    </source>
</evidence>
<feature type="domain" description="CCHC-type" evidence="3">
    <location>
        <begin position="109"/>
        <end position="124"/>
    </location>
</feature>
<proteinExistence type="predicted"/>
<name>A0AAF0QY94_SOLVR</name>
<dbReference type="PROSITE" id="PS50158">
    <property type="entry name" value="ZF_CCHC"/>
    <property type="match status" value="1"/>
</dbReference>
<evidence type="ECO:0000256" key="2">
    <source>
        <dbReference type="SAM" id="MobiDB-lite"/>
    </source>
</evidence>
<feature type="compositionally biased region" description="Basic residues" evidence="2">
    <location>
        <begin position="1"/>
        <end position="13"/>
    </location>
</feature>
<keyword evidence="1" id="KW-0479">Metal-binding</keyword>
<dbReference type="GO" id="GO:0003676">
    <property type="term" value="F:nucleic acid binding"/>
    <property type="evidence" value="ECO:0007669"/>
    <property type="project" value="InterPro"/>
</dbReference>
<dbReference type="AlphaFoldDB" id="A0AAF0QY94"/>
<dbReference type="Proteomes" id="UP001234989">
    <property type="component" value="Chromosome 5"/>
</dbReference>
<evidence type="ECO:0000259" key="3">
    <source>
        <dbReference type="PROSITE" id="PS50158"/>
    </source>
</evidence>